<sequence length="186" mass="22196">MSDYHRIRMPGGSYFFTLSLYDRRAAVLTDEQVRAALREAVLTVRRERPFHVDAWVLMPDHLHCIWTLPEGDADYSVRWSQIKRLVTQSAPIPGLRPRSESRMRRREGNLWQRRFWEHLIRDDQDFERHFDYVHWNPVKHGYTVAARDWPWSTFSRSVGAGLYPEHWGELAPEFGDGDFGEPPWFR</sequence>
<keyword evidence="3" id="KW-1185">Reference proteome</keyword>
<dbReference type="Proteomes" id="UP000232638">
    <property type="component" value="Chromosome"/>
</dbReference>
<evidence type="ECO:0000313" key="3">
    <source>
        <dbReference type="Proteomes" id="UP000232638"/>
    </source>
</evidence>
<dbReference type="PANTHER" id="PTHR36966">
    <property type="entry name" value="REP-ASSOCIATED TYROSINE TRANSPOSASE"/>
    <property type="match status" value="1"/>
</dbReference>
<reference evidence="2 3" key="1">
    <citation type="submission" date="2017-03" db="EMBL/GenBank/DDBJ databases">
        <title>Complete genome sequence of Candidatus 'Thiodictyon syntrophicum' sp. nov. strain Cad16T, a photolithoautotroph purple sulfur bacterium isolated from an alpine meromictic lake.</title>
        <authorList>
            <person name="Luedin S.M."/>
            <person name="Pothier J.F."/>
            <person name="Danza F."/>
            <person name="Storelli N."/>
            <person name="Wittwer M."/>
            <person name="Tonolla M."/>
        </authorList>
    </citation>
    <scope>NUCLEOTIDE SEQUENCE [LARGE SCALE GENOMIC DNA]</scope>
    <source>
        <strain evidence="2 3">Cad16T</strain>
    </source>
</reference>
<feature type="domain" description="Transposase IS200-like" evidence="1">
    <location>
        <begin position="9"/>
        <end position="136"/>
    </location>
</feature>
<name>A0A2K8U825_9GAMM</name>
<protein>
    <submittedName>
        <fullName evidence="2">Transposase</fullName>
    </submittedName>
</protein>
<accession>A0A2K8U825</accession>
<organism evidence="2 3">
    <name type="scientific">Candidatus Thiodictyon syntrophicum</name>
    <dbReference type="NCBI Taxonomy" id="1166950"/>
    <lineage>
        <taxon>Bacteria</taxon>
        <taxon>Pseudomonadati</taxon>
        <taxon>Pseudomonadota</taxon>
        <taxon>Gammaproteobacteria</taxon>
        <taxon>Chromatiales</taxon>
        <taxon>Chromatiaceae</taxon>
        <taxon>Thiodictyon</taxon>
    </lineage>
</organism>
<dbReference type="AlphaFoldDB" id="A0A2K8U825"/>
<dbReference type="KEGG" id="tsy:THSYN_11735"/>
<dbReference type="SUPFAM" id="SSF143422">
    <property type="entry name" value="Transposase IS200-like"/>
    <property type="match status" value="1"/>
</dbReference>
<dbReference type="Gene3D" id="3.30.70.1290">
    <property type="entry name" value="Transposase IS200-like"/>
    <property type="match status" value="1"/>
</dbReference>
<dbReference type="PANTHER" id="PTHR36966:SF1">
    <property type="entry name" value="REP-ASSOCIATED TYROSINE TRANSPOSASE"/>
    <property type="match status" value="1"/>
</dbReference>
<dbReference type="SMART" id="SM01321">
    <property type="entry name" value="Y1_Tnp"/>
    <property type="match status" value="1"/>
</dbReference>
<dbReference type="GO" id="GO:0043565">
    <property type="term" value="F:sequence-specific DNA binding"/>
    <property type="evidence" value="ECO:0007669"/>
    <property type="project" value="TreeGrafter"/>
</dbReference>
<dbReference type="GO" id="GO:0006313">
    <property type="term" value="P:DNA transposition"/>
    <property type="evidence" value="ECO:0007669"/>
    <property type="project" value="InterPro"/>
</dbReference>
<proteinExistence type="predicted"/>
<dbReference type="GO" id="GO:0004803">
    <property type="term" value="F:transposase activity"/>
    <property type="evidence" value="ECO:0007669"/>
    <property type="project" value="InterPro"/>
</dbReference>
<dbReference type="InterPro" id="IPR036515">
    <property type="entry name" value="Transposase_17_sf"/>
</dbReference>
<dbReference type="RefSeq" id="WP_100919326.1">
    <property type="nucleotide sequence ID" value="NZ_CP020370.1"/>
</dbReference>
<dbReference type="EMBL" id="CP020370">
    <property type="protein sequence ID" value="AUB81559.1"/>
    <property type="molecule type" value="Genomic_DNA"/>
</dbReference>
<dbReference type="InterPro" id="IPR002686">
    <property type="entry name" value="Transposase_17"/>
</dbReference>
<evidence type="ECO:0000313" key="2">
    <source>
        <dbReference type="EMBL" id="AUB81559.1"/>
    </source>
</evidence>
<evidence type="ECO:0000259" key="1">
    <source>
        <dbReference type="SMART" id="SM01321"/>
    </source>
</evidence>
<dbReference type="OrthoDB" id="9794403at2"/>
<dbReference type="NCBIfam" id="NF047646">
    <property type="entry name" value="REP_Tyr_transpos"/>
    <property type="match status" value="1"/>
</dbReference>
<dbReference type="InterPro" id="IPR052715">
    <property type="entry name" value="RAYT_transposase"/>
</dbReference>
<gene>
    <name evidence="2" type="ORF">THSYN_11735</name>
</gene>